<evidence type="ECO:0000313" key="2">
    <source>
        <dbReference type="Proteomes" id="UP000419138"/>
    </source>
</evidence>
<evidence type="ECO:0000313" key="1">
    <source>
        <dbReference type="EMBL" id="MQT01306.1"/>
    </source>
</evidence>
<reference evidence="1 2" key="1">
    <citation type="submission" date="2019-05" db="EMBL/GenBank/DDBJ databases">
        <title>Comparative genomics and metabolomics analyses of clavulanic acid producing Streptomyces species provides insight into specialized metabolism and evolution of beta-lactam biosynthetic gene clusters.</title>
        <authorList>
            <person name="Moore M.A."/>
            <person name="Cruz-Morales P."/>
            <person name="Barona Gomez F."/>
            <person name="Kapil T."/>
        </authorList>
    </citation>
    <scope>NUCLEOTIDE SEQUENCE [LARGE SCALE GENOMIC DNA]</scope>
    <source>
        <strain evidence="1 2">NRRL 5741</strain>
    </source>
</reference>
<organism evidence="1 2">
    <name type="scientific">Streptomyces jumonjinensis</name>
    <dbReference type="NCBI Taxonomy" id="1945"/>
    <lineage>
        <taxon>Bacteria</taxon>
        <taxon>Bacillati</taxon>
        <taxon>Actinomycetota</taxon>
        <taxon>Actinomycetes</taxon>
        <taxon>Kitasatosporales</taxon>
        <taxon>Streptomycetaceae</taxon>
        <taxon>Streptomyces</taxon>
    </lineage>
</organism>
<proteinExistence type="predicted"/>
<dbReference type="EMBL" id="VCLA01000120">
    <property type="protein sequence ID" value="MQT01306.1"/>
    <property type="molecule type" value="Genomic_DNA"/>
</dbReference>
<keyword evidence="2" id="KW-1185">Reference proteome</keyword>
<comment type="caution">
    <text evidence="1">The sequence shown here is derived from an EMBL/GenBank/DDBJ whole genome shotgun (WGS) entry which is preliminary data.</text>
</comment>
<sequence>MTITQYSPTEVQSLISPELRALLIKDVRKTWPDLTDDLGERGVDQTAAFLATSTRSNEPLTPSLRVDLFWHAFVQRTVPYVAFSRSLGVDYIHHVPDEDEGGSNPEAGRSAMALTTSAIRAAGFTIDAEFWPNEGAAECSQCHAGCTDSPVGGKK</sequence>
<dbReference type="AlphaFoldDB" id="A0A646KJS0"/>
<name>A0A646KJS0_STRJU</name>
<protein>
    <submittedName>
        <fullName evidence="1">Uncharacterized protein</fullName>
    </submittedName>
</protein>
<accession>A0A646KJS0</accession>
<dbReference type="RefSeq" id="WP_323391846.1">
    <property type="nucleotide sequence ID" value="NZ_JBEPDZ010000013.1"/>
</dbReference>
<dbReference type="Proteomes" id="UP000419138">
    <property type="component" value="Unassembled WGS sequence"/>
</dbReference>
<gene>
    <name evidence="1" type="ORF">FF041_14060</name>
</gene>